<sequence length="459" mass="53056">MVLEDFDMEEDSLPDLELSYLPTELINTSTCPPVIIANDRQLQNFVGFVQKCVSTRLCVTSKAKVENLNEPDFDLNKSPADSSTAQEEGNSVDRGNEPAPVFVERQCEKKKEKISRVEVDEDAYHADTMISAKEDIHKMSKFYVLNVVKKGQLFENKTLLKANFEICAMKHNFHYEVIKTDRQLWYVRCEDNACNWCVRAECLKVSAYFIIKKYVGEHTCAPSSKTKPGRTASTKTIGSLIMHRYDIRTTNPAESINSALRSPREYPIIPLLDSIREMLTRWFYNCKKKISKHNHSLTKDVEKKIERRTEKGKTFAVYPVSDSRLLVRGDKIDCLVDLDRRTSSCGKYNLMKIPCRHAIKAGFHVGRQPHTLTDLMCTTEAWREAYHESINPIAVPEDAWSIPEDVVEVNVLPPDTRRSVGRNRKRRYESWSVQVCKLWCLKVQYYIVSYAFEFEFEFV</sequence>
<feature type="compositionally biased region" description="Polar residues" evidence="1">
    <location>
        <begin position="79"/>
        <end position="89"/>
    </location>
</feature>
<organism evidence="3 4">
    <name type="scientific">Brassica cretica</name>
    <name type="common">Mustard</name>
    <dbReference type="NCBI Taxonomy" id="69181"/>
    <lineage>
        <taxon>Eukaryota</taxon>
        <taxon>Viridiplantae</taxon>
        <taxon>Streptophyta</taxon>
        <taxon>Embryophyta</taxon>
        <taxon>Tracheophyta</taxon>
        <taxon>Spermatophyta</taxon>
        <taxon>Magnoliopsida</taxon>
        <taxon>eudicotyledons</taxon>
        <taxon>Gunneridae</taxon>
        <taxon>Pentapetalae</taxon>
        <taxon>rosids</taxon>
        <taxon>malvids</taxon>
        <taxon>Brassicales</taxon>
        <taxon>Brassicaceae</taxon>
        <taxon>Brassiceae</taxon>
        <taxon>Brassica</taxon>
    </lineage>
</organism>
<evidence type="ECO:0000313" key="3">
    <source>
        <dbReference type="EMBL" id="KAF3486745.1"/>
    </source>
</evidence>
<accession>A0A8S9MS25</accession>
<name>A0A8S9MS25_BRACR</name>
<feature type="domain" description="Transposase MuDR plant" evidence="2">
    <location>
        <begin position="149"/>
        <end position="205"/>
    </location>
</feature>
<reference evidence="3" key="1">
    <citation type="submission" date="2019-12" db="EMBL/GenBank/DDBJ databases">
        <title>Genome sequencing and annotation of Brassica cretica.</title>
        <authorList>
            <person name="Studholme D.J."/>
            <person name="Sarris P."/>
        </authorList>
    </citation>
    <scope>NUCLEOTIDE SEQUENCE</scope>
    <source>
        <strain evidence="3">PFS-109/04</strain>
        <tissue evidence="3">Leaf</tissue>
    </source>
</reference>
<protein>
    <recommendedName>
        <fullName evidence="2">Transposase MuDR plant domain-containing protein</fullName>
    </recommendedName>
</protein>
<feature type="region of interest" description="Disordered" evidence="1">
    <location>
        <begin position="70"/>
        <end position="97"/>
    </location>
</feature>
<dbReference type="InterPro" id="IPR004332">
    <property type="entry name" value="Transposase_MuDR"/>
</dbReference>
<evidence type="ECO:0000313" key="4">
    <source>
        <dbReference type="Proteomes" id="UP000712600"/>
    </source>
</evidence>
<dbReference type="EMBL" id="QGKX02002183">
    <property type="protein sequence ID" value="KAF3486745.1"/>
    <property type="molecule type" value="Genomic_DNA"/>
</dbReference>
<gene>
    <name evidence="3" type="ORF">F2Q69_00056042</name>
</gene>
<dbReference type="Proteomes" id="UP000712600">
    <property type="component" value="Unassembled WGS sequence"/>
</dbReference>
<dbReference type="AlphaFoldDB" id="A0A8S9MS25"/>
<evidence type="ECO:0000259" key="2">
    <source>
        <dbReference type="Pfam" id="PF03108"/>
    </source>
</evidence>
<dbReference type="Pfam" id="PF03108">
    <property type="entry name" value="DBD_Tnp_Mut"/>
    <property type="match status" value="1"/>
</dbReference>
<comment type="caution">
    <text evidence="3">The sequence shown here is derived from an EMBL/GenBank/DDBJ whole genome shotgun (WGS) entry which is preliminary data.</text>
</comment>
<proteinExistence type="predicted"/>
<dbReference type="PANTHER" id="PTHR31973:SF129">
    <property type="entry name" value="SWIM-TYPE DOMAIN-CONTAINING PROTEIN"/>
    <property type="match status" value="1"/>
</dbReference>
<evidence type="ECO:0000256" key="1">
    <source>
        <dbReference type="SAM" id="MobiDB-lite"/>
    </source>
</evidence>
<dbReference type="PANTHER" id="PTHR31973">
    <property type="entry name" value="POLYPROTEIN, PUTATIVE-RELATED"/>
    <property type="match status" value="1"/>
</dbReference>